<reference evidence="3 4" key="1">
    <citation type="submission" date="2016-10" db="EMBL/GenBank/DDBJ databases">
        <authorList>
            <person name="Varghese N."/>
            <person name="Submissions S."/>
        </authorList>
    </citation>
    <scope>NUCLEOTIDE SEQUENCE [LARGE SCALE GENOMIC DNA]</scope>
    <source>
        <strain evidence="4">ATCC 20501</strain>
        <strain evidence="2 3">CGMCC 4.3529</strain>
    </source>
</reference>
<accession>A0A1H6EGU8</accession>
<dbReference type="Proteomes" id="UP000199690">
    <property type="component" value="Unassembled WGS sequence"/>
</dbReference>
<evidence type="ECO:0000313" key="2">
    <source>
        <dbReference type="EMBL" id="SFE65943.1"/>
    </source>
</evidence>
<gene>
    <name evidence="1" type="ORF">SAMN02982929_06629</name>
    <name evidence="2" type="ORF">SAMN05216506_11385</name>
</gene>
<dbReference type="RefSeq" id="WP_093357008.1">
    <property type="nucleotide sequence ID" value="NZ_FNVB01000013.1"/>
</dbReference>
<dbReference type="AlphaFoldDB" id="A0A1H6EGU8"/>
<evidence type="ECO:0000313" key="1">
    <source>
        <dbReference type="EMBL" id="SEG97057.1"/>
    </source>
</evidence>
<evidence type="ECO:0008006" key="5">
    <source>
        <dbReference type="Google" id="ProtNLM"/>
    </source>
</evidence>
<dbReference type="EMBL" id="FOME01000013">
    <property type="protein sequence ID" value="SFE65943.1"/>
    <property type="molecule type" value="Genomic_DNA"/>
</dbReference>
<evidence type="ECO:0000313" key="4">
    <source>
        <dbReference type="Proteomes" id="UP000236729"/>
    </source>
</evidence>
<reference evidence="1" key="2">
    <citation type="submission" date="2016-10" db="EMBL/GenBank/DDBJ databases">
        <authorList>
            <person name="de Groot N.N."/>
        </authorList>
    </citation>
    <scope>NUCLEOTIDE SEQUENCE [LARGE SCALE GENOMIC DNA]</scope>
    <source>
        <strain evidence="1">ATCC 20501</strain>
    </source>
</reference>
<dbReference type="Proteomes" id="UP000236729">
    <property type="component" value="Unassembled WGS sequence"/>
</dbReference>
<sequence length="208" mass="22659">MTDQQIRTRPVSAAAHHDDAQARIDSWWLLPTAEEADAAARRALEVMPRTDGLLRFSVLRAPAQPALFLQSLWTTAAARDHYVQQVAAVPKAAVDERAPGIQRDRALTEIVAVVGHPEPVAEKWVTRRIPVAEDARALVDREITRLRGQDAPGLVRASIGLARDEHGEPVEIVVIEERNGPTGDVLAYQPVGAVAPARETLTSVTPTM</sequence>
<protein>
    <recommendedName>
        <fullName evidence="5">Antibiotic biosynthesis monooxygenase</fullName>
    </recommendedName>
</protein>
<proteinExistence type="predicted"/>
<name>A0A1H6EGU8_9PSEU</name>
<evidence type="ECO:0000313" key="3">
    <source>
        <dbReference type="Proteomes" id="UP000199690"/>
    </source>
</evidence>
<organism evidence="1 4">
    <name type="scientific">Saccharopolyspora kobensis</name>
    <dbReference type="NCBI Taxonomy" id="146035"/>
    <lineage>
        <taxon>Bacteria</taxon>
        <taxon>Bacillati</taxon>
        <taxon>Actinomycetota</taxon>
        <taxon>Actinomycetes</taxon>
        <taxon>Pseudonocardiales</taxon>
        <taxon>Pseudonocardiaceae</taxon>
        <taxon>Saccharopolyspora</taxon>
    </lineage>
</organism>
<keyword evidence="3" id="KW-1185">Reference proteome</keyword>
<accession>A0A1I2CDP6</accession>
<dbReference type="EMBL" id="FNVB01000013">
    <property type="protein sequence ID" value="SEG97057.1"/>
    <property type="molecule type" value="Genomic_DNA"/>
</dbReference>